<evidence type="ECO:0000313" key="3">
    <source>
        <dbReference type="Proteomes" id="UP000792457"/>
    </source>
</evidence>
<sequence>MSKMNVKEKEKPFHEKLKQFFRINRGNYKGRADVSLTPELEKELSSENPTHSRIKAIKELSDLVVSSRLEDNSIEKLWILLQDLLKREHTKEHRHITFCFFRCLVQGQYEKLGIMRVIFFRVIKLHDIPEDANPRLDLLQSLTENGKDIEYFEKDIAPFLLSWMPAIVGTPRTNDFLLVLVNLIKYNAAYVDEDVIIGFVENTCLLCLRTNSKEVVLSCLQVLDAVVCYSILPFASLTTFICALCRTANIEAFYQSCWKIMRNLLGTHMGHSALYTMCRLLQDPACGEDYCLLRGAVIHINMGLWGTEHVTSLKCTPTSILPSYIQVNCKNFLANGFSYI</sequence>
<dbReference type="GO" id="GO:0030178">
    <property type="term" value="P:negative regulation of Wnt signaling pathway"/>
    <property type="evidence" value="ECO:0007669"/>
    <property type="project" value="TreeGrafter"/>
</dbReference>
<dbReference type="PANTHER" id="PTHR10063">
    <property type="entry name" value="TUBERIN"/>
    <property type="match status" value="1"/>
</dbReference>
<feature type="domain" description="Tuberin N-terminal" evidence="1">
    <location>
        <begin position="51"/>
        <end position="327"/>
    </location>
</feature>
<evidence type="ECO:0000259" key="1">
    <source>
        <dbReference type="Pfam" id="PF11864"/>
    </source>
</evidence>
<dbReference type="GO" id="GO:0032007">
    <property type="term" value="P:negative regulation of TOR signaling"/>
    <property type="evidence" value="ECO:0007669"/>
    <property type="project" value="InterPro"/>
</dbReference>
<dbReference type="EMBL" id="KZ308136">
    <property type="protein sequence ID" value="KAG8222545.1"/>
    <property type="molecule type" value="Genomic_DNA"/>
</dbReference>
<dbReference type="Proteomes" id="UP000792457">
    <property type="component" value="Unassembled WGS sequence"/>
</dbReference>
<protein>
    <recommendedName>
        <fullName evidence="1">Tuberin N-terminal domain-containing protein</fullName>
    </recommendedName>
</protein>
<evidence type="ECO:0000313" key="2">
    <source>
        <dbReference type="EMBL" id="KAG8222545.1"/>
    </source>
</evidence>
<comment type="caution">
    <text evidence="2">The sequence shown here is derived from an EMBL/GenBank/DDBJ whole genome shotgun (WGS) entry which is preliminary data.</text>
</comment>
<dbReference type="PANTHER" id="PTHR10063:SF0">
    <property type="entry name" value="TUBERIN"/>
    <property type="match status" value="1"/>
</dbReference>
<name>A0A8K0NS06_LADFU</name>
<dbReference type="InterPro" id="IPR024584">
    <property type="entry name" value="Tuberin_N"/>
</dbReference>
<dbReference type="Pfam" id="PF11864">
    <property type="entry name" value="DUF3384"/>
    <property type="match status" value="1"/>
</dbReference>
<dbReference type="InterPro" id="IPR003913">
    <property type="entry name" value="Tuberin"/>
</dbReference>
<dbReference type="GO" id="GO:0051726">
    <property type="term" value="P:regulation of cell cycle"/>
    <property type="evidence" value="ECO:0007669"/>
    <property type="project" value="TreeGrafter"/>
</dbReference>
<accession>A0A8K0NS06</accession>
<dbReference type="GO" id="GO:0005096">
    <property type="term" value="F:GTPase activator activity"/>
    <property type="evidence" value="ECO:0007669"/>
    <property type="project" value="InterPro"/>
</dbReference>
<dbReference type="PRINTS" id="PR01431">
    <property type="entry name" value="TUBERIN"/>
</dbReference>
<dbReference type="GO" id="GO:0051898">
    <property type="term" value="P:negative regulation of phosphatidylinositol 3-kinase/protein kinase B signal transduction"/>
    <property type="evidence" value="ECO:0007669"/>
    <property type="project" value="TreeGrafter"/>
</dbReference>
<keyword evidence="3" id="KW-1185">Reference proteome</keyword>
<reference evidence="2" key="2">
    <citation type="submission" date="2017-10" db="EMBL/GenBank/DDBJ databases">
        <title>Ladona fulva Genome sequencing and assembly.</title>
        <authorList>
            <person name="Murali S."/>
            <person name="Richards S."/>
            <person name="Bandaranaike D."/>
            <person name="Bellair M."/>
            <person name="Blankenburg K."/>
            <person name="Chao H."/>
            <person name="Dinh H."/>
            <person name="Doddapaneni H."/>
            <person name="Dugan-Rocha S."/>
            <person name="Elkadiri S."/>
            <person name="Gnanaolivu R."/>
            <person name="Hernandez B."/>
            <person name="Skinner E."/>
            <person name="Javaid M."/>
            <person name="Lee S."/>
            <person name="Li M."/>
            <person name="Ming W."/>
            <person name="Munidasa M."/>
            <person name="Muniz J."/>
            <person name="Nguyen L."/>
            <person name="Hughes D."/>
            <person name="Osuji N."/>
            <person name="Pu L.-L."/>
            <person name="Puazo M."/>
            <person name="Qu C."/>
            <person name="Quiroz J."/>
            <person name="Raj R."/>
            <person name="Weissenberger G."/>
            <person name="Xin Y."/>
            <person name="Zou X."/>
            <person name="Han Y."/>
            <person name="Worley K."/>
            <person name="Muzny D."/>
            <person name="Gibbs R."/>
        </authorList>
    </citation>
    <scope>NUCLEOTIDE SEQUENCE</scope>
    <source>
        <strain evidence="2">Sampled in the wild</strain>
    </source>
</reference>
<proteinExistence type="predicted"/>
<dbReference type="OrthoDB" id="5797019at2759"/>
<dbReference type="GO" id="GO:0005634">
    <property type="term" value="C:nucleus"/>
    <property type="evidence" value="ECO:0007669"/>
    <property type="project" value="InterPro"/>
</dbReference>
<dbReference type="GO" id="GO:0046627">
    <property type="term" value="P:negative regulation of insulin receptor signaling pathway"/>
    <property type="evidence" value="ECO:0007669"/>
    <property type="project" value="TreeGrafter"/>
</dbReference>
<organism evidence="2 3">
    <name type="scientific">Ladona fulva</name>
    <name type="common">Scarce chaser dragonfly</name>
    <name type="synonym">Libellula fulva</name>
    <dbReference type="NCBI Taxonomy" id="123851"/>
    <lineage>
        <taxon>Eukaryota</taxon>
        <taxon>Metazoa</taxon>
        <taxon>Ecdysozoa</taxon>
        <taxon>Arthropoda</taxon>
        <taxon>Hexapoda</taxon>
        <taxon>Insecta</taxon>
        <taxon>Pterygota</taxon>
        <taxon>Palaeoptera</taxon>
        <taxon>Odonata</taxon>
        <taxon>Epiprocta</taxon>
        <taxon>Anisoptera</taxon>
        <taxon>Libelluloidea</taxon>
        <taxon>Libellulidae</taxon>
        <taxon>Ladona</taxon>
    </lineage>
</organism>
<reference evidence="2" key="1">
    <citation type="submission" date="2013-04" db="EMBL/GenBank/DDBJ databases">
        <authorList>
            <person name="Qu J."/>
            <person name="Murali S.C."/>
            <person name="Bandaranaike D."/>
            <person name="Bellair M."/>
            <person name="Blankenburg K."/>
            <person name="Chao H."/>
            <person name="Dinh H."/>
            <person name="Doddapaneni H."/>
            <person name="Downs B."/>
            <person name="Dugan-Rocha S."/>
            <person name="Elkadiri S."/>
            <person name="Gnanaolivu R.D."/>
            <person name="Hernandez B."/>
            <person name="Javaid M."/>
            <person name="Jayaseelan J.C."/>
            <person name="Lee S."/>
            <person name="Li M."/>
            <person name="Ming W."/>
            <person name="Munidasa M."/>
            <person name="Muniz J."/>
            <person name="Nguyen L."/>
            <person name="Ongeri F."/>
            <person name="Osuji N."/>
            <person name="Pu L.-L."/>
            <person name="Puazo M."/>
            <person name="Qu C."/>
            <person name="Quiroz J."/>
            <person name="Raj R."/>
            <person name="Weissenberger G."/>
            <person name="Xin Y."/>
            <person name="Zou X."/>
            <person name="Han Y."/>
            <person name="Richards S."/>
            <person name="Worley K."/>
            <person name="Muzny D."/>
            <person name="Gibbs R."/>
        </authorList>
    </citation>
    <scope>NUCLEOTIDE SEQUENCE</scope>
    <source>
        <strain evidence="2">Sampled in the wild</strain>
    </source>
</reference>
<dbReference type="AlphaFoldDB" id="A0A8K0NS06"/>
<gene>
    <name evidence="2" type="ORF">J437_LFUL004581</name>
</gene>
<dbReference type="GO" id="GO:0033596">
    <property type="term" value="C:TSC1-TSC2 complex"/>
    <property type="evidence" value="ECO:0007669"/>
    <property type="project" value="InterPro"/>
</dbReference>
<dbReference type="InterPro" id="IPR027107">
    <property type="entry name" value="Tuberin/Ral-act_asu"/>
</dbReference>